<sequence>MLHWNMSLETGIAAVDHGRRQLLEAMVDFIQIVDDPGLNQKLVAERTGAIFKAMKVAFAAEEEFLNGRPEADSAPHIASHAAYSLAYVDLCKKLVPKIRNLKQAQQACLEIYRCIEHGVFKHVGEEALAYKRMRRQASSQSPSPVTSSASPA</sequence>
<organism evidence="4 5">
    <name type="scientific">Paramagnetospirillum marisnigri</name>
    <dbReference type="NCBI Taxonomy" id="1285242"/>
    <lineage>
        <taxon>Bacteria</taxon>
        <taxon>Pseudomonadati</taxon>
        <taxon>Pseudomonadota</taxon>
        <taxon>Alphaproteobacteria</taxon>
        <taxon>Rhodospirillales</taxon>
        <taxon>Magnetospirillaceae</taxon>
        <taxon>Paramagnetospirillum</taxon>
    </lineage>
</organism>
<evidence type="ECO:0000256" key="3">
    <source>
        <dbReference type="ARBA" id="ARBA00023004"/>
    </source>
</evidence>
<dbReference type="Gene3D" id="1.20.120.50">
    <property type="entry name" value="Hemerythrin-like"/>
    <property type="match status" value="1"/>
</dbReference>
<proteinExistence type="inferred from homology"/>
<comment type="similarity">
    <text evidence="1">Belongs to the hemerythrin family.</text>
</comment>
<dbReference type="RefSeq" id="WP_068495251.1">
    <property type="nucleotide sequence ID" value="NZ_LWQT01000098.1"/>
</dbReference>
<keyword evidence="2" id="KW-0479">Metal-binding</keyword>
<accession>A0A178MAM9</accession>
<keyword evidence="5" id="KW-1185">Reference proteome</keyword>
<dbReference type="InterPro" id="IPR035938">
    <property type="entry name" value="Hemerythrin-like_sf"/>
</dbReference>
<evidence type="ECO:0000256" key="1">
    <source>
        <dbReference type="ARBA" id="ARBA00010587"/>
    </source>
</evidence>
<protein>
    <submittedName>
        <fullName evidence="4">Uncharacterized protein</fullName>
    </submittedName>
</protein>
<reference evidence="4 5" key="1">
    <citation type="submission" date="2016-04" db="EMBL/GenBank/DDBJ databases">
        <title>Draft genome sequence of freshwater magnetotactic bacteria Magnetospirillum marisnigri SP-1 and Magnetospirillum moscoviense BB-1.</title>
        <authorList>
            <person name="Koziaeva V."/>
            <person name="Dziuba M.V."/>
            <person name="Ivanov T.M."/>
            <person name="Kuznetsov B."/>
            <person name="Grouzdev D.S."/>
        </authorList>
    </citation>
    <scope>NUCLEOTIDE SEQUENCE [LARGE SCALE GENOMIC DNA]</scope>
    <source>
        <strain evidence="4 5">SP-1</strain>
    </source>
</reference>
<dbReference type="SUPFAM" id="SSF47188">
    <property type="entry name" value="Hemerythrin-like"/>
    <property type="match status" value="1"/>
</dbReference>
<dbReference type="AlphaFoldDB" id="A0A178MAM9"/>
<dbReference type="STRING" id="1285242.A6A04_06725"/>
<evidence type="ECO:0000313" key="5">
    <source>
        <dbReference type="Proteomes" id="UP000078428"/>
    </source>
</evidence>
<dbReference type="Proteomes" id="UP000078428">
    <property type="component" value="Unassembled WGS sequence"/>
</dbReference>
<keyword evidence="3" id="KW-0408">Iron</keyword>
<gene>
    <name evidence="4" type="ORF">A6A04_06725</name>
</gene>
<evidence type="ECO:0000256" key="2">
    <source>
        <dbReference type="ARBA" id="ARBA00022723"/>
    </source>
</evidence>
<evidence type="ECO:0000313" key="4">
    <source>
        <dbReference type="EMBL" id="OAN45586.1"/>
    </source>
</evidence>
<comment type="caution">
    <text evidence="4">The sequence shown here is derived from an EMBL/GenBank/DDBJ whole genome shotgun (WGS) entry which is preliminary data.</text>
</comment>
<name>A0A178MAM9_9PROT</name>
<dbReference type="GO" id="GO:0046872">
    <property type="term" value="F:metal ion binding"/>
    <property type="evidence" value="ECO:0007669"/>
    <property type="project" value="UniProtKB-KW"/>
</dbReference>
<dbReference type="OrthoDB" id="7352244at2"/>
<dbReference type="EMBL" id="LWQT01000098">
    <property type="protein sequence ID" value="OAN45586.1"/>
    <property type="molecule type" value="Genomic_DNA"/>
</dbReference>